<evidence type="ECO:0000313" key="6">
    <source>
        <dbReference type="Proteomes" id="UP001528823"/>
    </source>
</evidence>
<dbReference type="CDD" id="cd03138">
    <property type="entry name" value="GATase1_AraC_2"/>
    <property type="match status" value="1"/>
</dbReference>
<gene>
    <name evidence="5" type="ORF">ORQ98_03515</name>
</gene>
<keyword evidence="1" id="KW-0805">Transcription regulation</keyword>
<organism evidence="5 6">
    <name type="scientific">Spartinivicinus poritis</name>
    <dbReference type="NCBI Taxonomy" id="2994640"/>
    <lineage>
        <taxon>Bacteria</taxon>
        <taxon>Pseudomonadati</taxon>
        <taxon>Pseudomonadota</taxon>
        <taxon>Gammaproteobacteria</taxon>
        <taxon>Oceanospirillales</taxon>
        <taxon>Zooshikellaceae</taxon>
        <taxon>Spartinivicinus</taxon>
    </lineage>
</organism>
<comment type="caution">
    <text evidence="5">The sequence shown here is derived from an EMBL/GenBank/DDBJ whole genome shotgun (WGS) entry which is preliminary data.</text>
</comment>
<reference evidence="5 6" key="1">
    <citation type="submission" date="2022-11" db="EMBL/GenBank/DDBJ databases">
        <title>Spartinivicinus poritis sp. nov., isolated from scleractinian coral Porites lutea.</title>
        <authorList>
            <person name="Zhang G."/>
            <person name="Cai L."/>
            <person name="Wei Q."/>
        </authorList>
    </citation>
    <scope>NUCLEOTIDE SEQUENCE [LARGE SCALE GENOMIC DNA]</scope>
    <source>
        <strain evidence="5 6">A2-2</strain>
    </source>
</reference>
<dbReference type="PANTHER" id="PTHR43130:SF11">
    <property type="entry name" value="TRANSCRIPTIONAL REGULATORY PROTEIN"/>
    <property type="match status" value="1"/>
</dbReference>
<keyword evidence="2" id="KW-0238">DNA-binding</keyword>
<accession>A0ABT5U3T0</accession>
<dbReference type="Pfam" id="PF12833">
    <property type="entry name" value="HTH_18"/>
    <property type="match status" value="1"/>
</dbReference>
<dbReference type="InterPro" id="IPR029062">
    <property type="entry name" value="Class_I_gatase-like"/>
</dbReference>
<dbReference type="InterPro" id="IPR020449">
    <property type="entry name" value="Tscrpt_reg_AraC-type_HTH"/>
</dbReference>
<protein>
    <submittedName>
        <fullName evidence="5">Helix-turn-helix domain-containing protein</fullName>
    </submittedName>
</protein>
<dbReference type="SUPFAM" id="SSF46689">
    <property type="entry name" value="Homeodomain-like"/>
    <property type="match status" value="2"/>
</dbReference>
<keyword evidence="6" id="KW-1185">Reference proteome</keyword>
<dbReference type="Gene3D" id="3.40.50.880">
    <property type="match status" value="1"/>
</dbReference>
<dbReference type="EMBL" id="JAPMOU010000003">
    <property type="protein sequence ID" value="MDE1461033.1"/>
    <property type="molecule type" value="Genomic_DNA"/>
</dbReference>
<name>A0ABT5U3T0_9GAMM</name>
<dbReference type="InterPro" id="IPR052158">
    <property type="entry name" value="INH-QAR"/>
</dbReference>
<evidence type="ECO:0000256" key="2">
    <source>
        <dbReference type="ARBA" id="ARBA00023125"/>
    </source>
</evidence>
<sequence length="330" mass="37763">MNTRITLIAIEHMLGTSLTLPMEMLNAANATFQAYHKTRHHPLEIIVGSWDGQPVAITGGLSITPHCSLKDIETTDLIIIPGLWRNPHTTIHNHQPLIKWLQQQYQRQATICAAGTGVALIAEAGLLDNQPATTHWYYFDAFSRRYPKIELCRHHLITHSERIYCAGSVNSIADLTVHLISKLLGEKIATRVEQQFSREIRRPYETSFYSFEDTRNHQDEAIIEAQQWISSNHSQPIDWQQLAEQLQMSLRTFNRRFKAATHQTPSSYLQKIRIQAAKELLNHTNLTIAEISDAVGFNDESYFARTFKKHTLASPSDYRHQVRGKLFSLA</sequence>
<feature type="domain" description="HTH araC/xylS-type" evidence="4">
    <location>
        <begin position="223"/>
        <end position="321"/>
    </location>
</feature>
<dbReference type="PRINTS" id="PR00032">
    <property type="entry name" value="HTHARAC"/>
</dbReference>
<dbReference type="Pfam" id="PF01965">
    <property type="entry name" value="DJ-1_PfpI"/>
    <property type="match status" value="1"/>
</dbReference>
<dbReference type="Proteomes" id="UP001528823">
    <property type="component" value="Unassembled WGS sequence"/>
</dbReference>
<dbReference type="SMART" id="SM00342">
    <property type="entry name" value="HTH_ARAC"/>
    <property type="match status" value="1"/>
</dbReference>
<keyword evidence="3" id="KW-0804">Transcription</keyword>
<dbReference type="PANTHER" id="PTHR43130">
    <property type="entry name" value="ARAC-FAMILY TRANSCRIPTIONAL REGULATOR"/>
    <property type="match status" value="1"/>
</dbReference>
<evidence type="ECO:0000259" key="4">
    <source>
        <dbReference type="PROSITE" id="PS01124"/>
    </source>
</evidence>
<dbReference type="InterPro" id="IPR009057">
    <property type="entry name" value="Homeodomain-like_sf"/>
</dbReference>
<dbReference type="Gene3D" id="1.10.10.60">
    <property type="entry name" value="Homeodomain-like"/>
    <property type="match status" value="2"/>
</dbReference>
<evidence type="ECO:0000256" key="1">
    <source>
        <dbReference type="ARBA" id="ARBA00023015"/>
    </source>
</evidence>
<dbReference type="SUPFAM" id="SSF52317">
    <property type="entry name" value="Class I glutamine amidotransferase-like"/>
    <property type="match status" value="1"/>
</dbReference>
<dbReference type="RefSeq" id="WP_274687402.1">
    <property type="nucleotide sequence ID" value="NZ_JAPMOU010000003.1"/>
</dbReference>
<evidence type="ECO:0000256" key="3">
    <source>
        <dbReference type="ARBA" id="ARBA00023163"/>
    </source>
</evidence>
<dbReference type="InterPro" id="IPR018060">
    <property type="entry name" value="HTH_AraC"/>
</dbReference>
<proteinExistence type="predicted"/>
<dbReference type="InterPro" id="IPR002818">
    <property type="entry name" value="DJ-1/PfpI"/>
</dbReference>
<dbReference type="PROSITE" id="PS01124">
    <property type="entry name" value="HTH_ARAC_FAMILY_2"/>
    <property type="match status" value="1"/>
</dbReference>
<evidence type="ECO:0000313" key="5">
    <source>
        <dbReference type="EMBL" id="MDE1461033.1"/>
    </source>
</evidence>